<dbReference type="EMBL" id="FZNS01000005">
    <property type="protein sequence ID" value="SNR68739.1"/>
    <property type="molecule type" value="Genomic_DNA"/>
</dbReference>
<dbReference type="Pfam" id="PF03031">
    <property type="entry name" value="NIF"/>
    <property type="match status" value="1"/>
</dbReference>
<dbReference type="InterPro" id="IPR004274">
    <property type="entry name" value="FCP1_dom"/>
</dbReference>
<feature type="domain" description="FCP1 homology" evidence="1">
    <location>
        <begin position="2"/>
        <end position="162"/>
    </location>
</feature>
<protein>
    <submittedName>
        <fullName evidence="2">Carboxy-terminal domain RNA polymerase II polypeptide A small phosphatase</fullName>
    </submittedName>
</protein>
<evidence type="ECO:0000313" key="2">
    <source>
        <dbReference type="EMBL" id="SNR68739.1"/>
    </source>
</evidence>
<dbReference type="InterPro" id="IPR023214">
    <property type="entry name" value="HAD_sf"/>
</dbReference>
<dbReference type="Proteomes" id="UP000198310">
    <property type="component" value="Unassembled WGS sequence"/>
</dbReference>
<evidence type="ECO:0000313" key="3">
    <source>
        <dbReference type="Proteomes" id="UP000198310"/>
    </source>
</evidence>
<dbReference type="AlphaFoldDB" id="A0A238YEF5"/>
<dbReference type="SUPFAM" id="SSF56784">
    <property type="entry name" value="HAD-like"/>
    <property type="match status" value="1"/>
</dbReference>
<sequence>MLPLPRLLLVLDLDETLLHASPTPLGREPDMRFEEYFVYKRPMVEAFLAEAVALFDVAVWSSADDTYVQDMVRQLAPTVPFAFVWGRSRCTYRHNLELDTYCWEKQLQKLRKKGYSLDRVLIVDDTSEKSRTNYGNAVHIPPFEGQEEDKVLAQLLTYLRPFAHVHHVRRVEKRDWLRRLSAG</sequence>
<dbReference type="SMART" id="SM00577">
    <property type="entry name" value="CPDc"/>
    <property type="match status" value="1"/>
</dbReference>
<dbReference type="PANTHER" id="PTHR12210">
    <property type="entry name" value="DULLARD PROTEIN PHOSPHATASE"/>
    <property type="match status" value="1"/>
</dbReference>
<dbReference type="RefSeq" id="WP_089333000.1">
    <property type="nucleotide sequence ID" value="NZ_FZNS01000005.1"/>
</dbReference>
<dbReference type="InterPro" id="IPR050365">
    <property type="entry name" value="TIM50"/>
</dbReference>
<reference evidence="3" key="1">
    <citation type="submission" date="2017-06" db="EMBL/GenBank/DDBJ databases">
        <authorList>
            <person name="Varghese N."/>
            <person name="Submissions S."/>
        </authorList>
    </citation>
    <scope>NUCLEOTIDE SEQUENCE [LARGE SCALE GENOMIC DNA]</scope>
    <source>
        <strain evidence="3">DSM 28041</strain>
    </source>
</reference>
<dbReference type="PROSITE" id="PS50969">
    <property type="entry name" value="FCP1"/>
    <property type="match status" value="1"/>
</dbReference>
<evidence type="ECO:0000259" key="1">
    <source>
        <dbReference type="PROSITE" id="PS50969"/>
    </source>
</evidence>
<name>A0A238YEF5_9BACT</name>
<accession>A0A238YEF5</accession>
<dbReference type="Gene3D" id="3.40.50.1000">
    <property type="entry name" value="HAD superfamily/HAD-like"/>
    <property type="match status" value="1"/>
</dbReference>
<proteinExistence type="predicted"/>
<organism evidence="2 3">
    <name type="scientific">Hymenobacter mucosus</name>
    <dbReference type="NCBI Taxonomy" id="1411120"/>
    <lineage>
        <taxon>Bacteria</taxon>
        <taxon>Pseudomonadati</taxon>
        <taxon>Bacteroidota</taxon>
        <taxon>Cytophagia</taxon>
        <taxon>Cytophagales</taxon>
        <taxon>Hymenobacteraceae</taxon>
        <taxon>Hymenobacter</taxon>
    </lineage>
</organism>
<keyword evidence="3" id="KW-1185">Reference proteome</keyword>
<dbReference type="InterPro" id="IPR036412">
    <property type="entry name" value="HAD-like_sf"/>
</dbReference>
<gene>
    <name evidence="2" type="ORF">SAMN06269173_105125</name>
</gene>